<proteinExistence type="predicted"/>
<sequence length="171" mass="19305">MQQFHLLRPFLGRISPHEHTWDSVPEGLINCVIRYESLLGCTLCLNPTNPSRTTWLSSQYTLYVEPDHHCIHEERAGQEKDADTTVGMSRSGMAAPIPPMQATFGAGRRYLGRREGDRRARNKGVHIEVGTARRAVFQFRAATQSPSWTLDRYHLPTISRPPTSYTPSTAT</sequence>
<gene>
    <name evidence="1" type="ORF">EV356DRAFT_497675</name>
</gene>
<keyword evidence="2" id="KW-1185">Reference proteome</keyword>
<accession>A0A6A6HFC1</accession>
<evidence type="ECO:0000313" key="2">
    <source>
        <dbReference type="Proteomes" id="UP000800092"/>
    </source>
</evidence>
<dbReference type="Proteomes" id="UP000800092">
    <property type="component" value="Unassembled WGS sequence"/>
</dbReference>
<dbReference type="EMBL" id="ML991783">
    <property type="protein sequence ID" value="KAF2236775.1"/>
    <property type="molecule type" value="Genomic_DNA"/>
</dbReference>
<reference evidence="1" key="1">
    <citation type="journal article" date="2020" name="Stud. Mycol.">
        <title>101 Dothideomycetes genomes: a test case for predicting lifestyles and emergence of pathogens.</title>
        <authorList>
            <person name="Haridas S."/>
            <person name="Albert R."/>
            <person name="Binder M."/>
            <person name="Bloem J."/>
            <person name="Labutti K."/>
            <person name="Salamov A."/>
            <person name="Andreopoulos B."/>
            <person name="Baker S."/>
            <person name="Barry K."/>
            <person name="Bills G."/>
            <person name="Bluhm B."/>
            <person name="Cannon C."/>
            <person name="Castanera R."/>
            <person name="Culley D."/>
            <person name="Daum C."/>
            <person name="Ezra D."/>
            <person name="Gonzalez J."/>
            <person name="Henrissat B."/>
            <person name="Kuo A."/>
            <person name="Liang C."/>
            <person name="Lipzen A."/>
            <person name="Lutzoni F."/>
            <person name="Magnuson J."/>
            <person name="Mondo S."/>
            <person name="Nolan M."/>
            <person name="Ohm R."/>
            <person name="Pangilinan J."/>
            <person name="Park H.-J."/>
            <person name="Ramirez L."/>
            <person name="Alfaro M."/>
            <person name="Sun H."/>
            <person name="Tritt A."/>
            <person name="Yoshinaga Y."/>
            <person name="Zwiers L.-H."/>
            <person name="Turgeon B."/>
            <person name="Goodwin S."/>
            <person name="Spatafora J."/>
            <person name="Crous P."/>
            <person name="Grigoriev I."/>
        </authorList>
    </citation>
    <scope>NUCLEOTIDE SEQUENCE</scope>
    <source>
        <strain evidence="1">Tuck. ex Michener</strain>
    </source>
</reference>
<evidence type="ECO:0000313" key="1">
    <source>
        <dbReference type="EMBL" id="KAF2236775.1"/>
    </source>
</evidence>
<protein>
    <submittedName>
        <fullName evidence="1">Uncharacterized protein</fullName>
    </submittedName>
</protein>
<organism evidence="1 2">
    <name type="scientific">Viridothelium virens</name>
    <name type="common">Speckled blister lichen</name>
    <name type="synonym">Trypethelium virens</name>
    <dbReference type="NCBI Taxonomy" id="1048519"/>
    <lineage>
        <taxon>Eukaryota</taxon>
        <taxon>Fungi</taxon>
        <taxon>Dikarya</taxon>
        <taxon>Ascomycota</taxon>
        <taxon>Pezizomycotina</taxon>
        <taxon>Dothideomycetes</taxon>
        <taxon>Dothideomycetes incertae sedis</taxon>
        <taxon>Trypetheliales</taxon>
        <taxon>Trypetheliaceae</taxon>
        <taxon>Viridothelium</taxon>
    </lineage>
</organism>
<name>A0A6A6HFC1_VIRVR</name>
<dbReference type="AlphaFoldDB" id="A0A6A6HFC1"/>